<keyword evidence="1" id="KW-0732">Signal</keyword>
<dbReference type="Proteomes" id="UP000799424">
    <property type="component" value="Unassembled WGS sequence"/>
</dbReference>
<keyword evidence="3" id="KW-1185">Reference proteome</keyword>
<evidence type="ECO:0008006" key="4">
    <source>
        <dbReference type="Google" id="ProtNLM"/>
    </source>
</evidence>
<dbReference type="OrthoDB" id="3223416at2759"/>
<evidence type="ECO:0000313" key="3">
    <source>
        <dbReference type="Proteomes" id="UP000799424"/>
    </source>
</evidence>
<gene>
    <name evidence="2" type="ORF">CC86DRAFT_454487</name>
</gene>
<proteinExistence type="predicted"/>
<evidence type="ECO:0000256" key="1">
    <source>
        <dbReference type="SAM" id="SignalP"/>
    </source>
</evidence>
<dbReference type="AlphaFoldDB" id="A0A6A7A6A2"/>
<sequence length="173" mass="18084">MKLSSVTTMLTFVGGAVSQAAAFNITAISAANNTARLECWQLASPPISGRGAVNFDLGDFDKAFVGIIPPNTTTGTINNAAQVQYSLIIAGLVHISTPHSGLPANLNDVWITGGRQGMLIAADLKEIAAQGHVTTFPGSERTIIAQFPIAGNKPPAHRILHAGPCTWKDLAEL</sequence>
<protein>
    <recommendedName>
        <fullName evidence="4">Small secreted protein</fullName>
    </recommendedName>
</protein>
<feature type="signal peptide" evidence="1">
    <location>
        <begin position="1"/>
        <end position="22"/>
    </location>
</feature>
<evidence type="ECO:0000313" key="2">
    <source>
        <dbReference type="EMBL" id="KAF2828822.1"/>
    </source>
</evidence>
<organism evidence="2 3">
    <name type="scientific">Ophiobolus disseminans</name>
    <dbReference type="NCBI Taxonomy" id="1469910"/>
    <lineage>
        <taxon>Eukaryota</taxon>
        <taxon>Fungi</taxon>
        <taxon>Dikarya</taxon>
        <taxon>Ascomycota</taxon>
        <taxon>Pezizomycotina</taxon>
        <taxon>Dothideomycetes</taxon>
        <taxon>Pleosporomycetidae</taxon>
        <taxon>Pleosporales</taxon>
        <taxon>Pleosporineae</taxon>
        <taxon>Phaeosphaeriaceae</taxon>
        <taxon>Ophiobolus</taxon>
    </lineage>
</organism>
<reference evidence="2" key="1">
    <citation type="journal article" date="2020" name="Stud. Mycol.">
        <title>101 Dothideomycetes genomes: a test case for predicting lifestyles and emergence of pathogens.</title>
        <authorList>
            <person name="Haridas S."/>
            <person name="Albert R."/>
            <person name="Binder M."/>
            <person name="Bloem J."/>
            <person name="Labutti K."/>
            <person name="Salamov A."/>
            <person name="Andreopoulos B."/>
            <person name="Baker S."/>
            <person name="Barry K."/>
            <person name="Bills G."/>
            <person name="Bluhm B."/>
            <person name="Cannon C."/>
            <person name="Castanera R."/>
            <person name="Culley D."/>
            <person name="Daum C."/>
            <person name="Ezra D."/>
            <person name="Gonzalez J."/>
            <person name="Henrissat B."/>
            <person name="Kuo A."/>
            <person name="Liang C."/>
            <person name="Lipzen A."/>
            <person name="Lutzoni F."/>
            <person name="Magnuson J."/>
            <person name="Mondo S."/>
            <person name="Nolan M."/>
            <person name="Ohm R."/>
            <person name="Pangilinan J."/>
            <person name="Park H.-J."/>
            <person name="Ramirez L."/>
            <person name="Alfaro M."/>
            <person name="Sun H."/>
            <person name="Tritt A."/>
            <person name="Yoshinaga Y."/>
            <person name="Zwiers L.-H."/>
            <person name="Turgeon B."/>
            <person name="Goodwin S."/>
            <person name="Spatafora J."/>
            <person name="Crous P."/>
            <person name="Grigoriev I."/>
        </authorList>
    </citation>
    <scope>NUCLEOTIDE SEQUENCE</scope>
    <source>
        <strain evidence="2">CBS 113818</strain>
    </source>
</reference>
<accession>A0A6A7A6A2</accession>
<name>A0A6A7A6A2_9PLEO</name>
<feature type="chain" id="PRO_5025503712" description="Small secreted protein" evidence="1">
    <location>
        <begin position="23"/>
        <end position="173"/>
    </location>
</feature>
<dbReference type="EMBL" id="MU006222">
    <property type="protein sequence ID" value="KAF2828822.1"/>
    <property type="molecule type" value="Genomic_DNA"/>
</dbReference>